<reference evidence="2" key="1">
    <citation type="journal article" date="2019" name="Int. J. Syst. Evol. Microbiol.">
        <title>The Global Catalogue of Microorganisms (GCM) 10K type strain sequencing project: providing services to taxonomists for standard genome sequencing and annotation.</title>
        <authorList>
            <consortium name="The Broad Institute Genomics Platform"/>
            <consortium name="The Broad Institute Genome Sequencing Center for Infectious Disease"/>
            <person name="Wu L."/>
            <person name="Ma J."/>
        </authorList>
    </citation>
    <scope>NUCLEOTIDE SEQUENCE [LARGE SCALE GENOMIC DNA]</scope>
    <source>
        <strain evidence="2">CGMCC 4.7177</strain>
    </source>
</reference>
<keyword evidence="2" id="KW-1185">Reference proteome</keyword>
<dbReference type="Proteomes" id="UP001597218">
    <property type="component" value="Unassembled WGS sequence"/>
</dbReference>
<gene>
    <name evidence="1" type="ORF">ACFSFY_04805</name>
</gene>
<name>A0ABW4SD32_9BACL</name>
<sequence>MLPEILTVAEEYGLTFNPRYHGKKETLCKCTFCEEDSKPGKGNKFYLSLNTQDQVYKCWYCGVSGGVLDFEAKLSGLPYNKVREKYFGKRKKPVHPVESLNARQLRLIGWAEYKRKDRHDFKKNREAVLRDWKKYEHGELVKHFALFMVIAHIENQTERQKELLQYVIQSCHNTRIYLLFNQLLAEYVKDEEERSDWAKEGTEIARGAWKASLSTYDFEMDKVVYNVVFLYYLLEMDKKKMPIKDTHKKESIVNDNMSFAN</sequence>
<comment type="caution">
    <text evidence="1">The sequence shown here is derived from an EMBL/GenBank/DDBJ whole genome shotgun (WGS) entry which is preliminary data.</text>
</comment>
<dbReference type="InterPro" id="IPR036977">
    <property type="entry name" value="DNA_primase_Znf_CHC2"/>
</dbReference>
<dbReference type="EMBL" id="JBHUGI010000006">
    <property type="protein sequence ID" value="MFD1927383.1"/>
    <property type="molecule type" value="Genomic_DNA"/>
</dbReference>
<proteinExistence type="predicted"/>
<dbReference type="Gene3D" id="3.90.580.10">
    <property type="entry name" value="Zinc finger, CHC2-type domain"/>
    <property type="match status" value="1"/>
</dbReference>
<organism evidence="1 2">
    <name type="scientific">Sporosarcina siberiensis</name>
    <dbReference type="NCBI Taxonomy" id="1365606"/>
    <lineage>
        <taxon>Bacteria</taxon>
        <taxon>Bacillati</taxon>
        <taxon>Bacillota</taxon>
        <taxon>Bacilli</taxon>
        <taxon>Bacillales</taxon>
        <taxon>Caryophanaceae</taxon>
        <taxon>Sporosarcina</taxon>
    </lineage>
</organism>
<protein>
    <recommendedName>
        <fullName evidence="3">CHC2 zinc finger</fullName>
    </recommendedName>
</protein>
<evidence type="ECO:0008006" key="3">
    <source>
        <dbReference type="Google" id="ProtNLM"/>
    </source>
</evidence>
<accession>A0ABW4SD32</accession>
<evidence type="ECO:0000313" key="2">
    <source>
        <dbReference type="Proteomes" id="UP001597218"/>
    </source>
</evidence>
<dbReference type="SUPFAM" id="SSF57783">
    <property type="entry name" value="Zinc beta-ribbon"/>
    <property type="match status" value="1"/>
</dbReference>
<dbReference type="RefSeq" id="WP_381536029.1">
    <property type="nucleotide sequence ID" value="NZ_JBHUGI010000006.1"/>
</dbReference>
<evidence type="ECO:0000313" key="1">
    <source>
        <dbReference type="EMBL" id="MFD1927383.1"/>
    </source>
</evidence>